<proteinExistence type="inferred from homology"/>
<feature type="chain" id="PRO_5005961722" description="FAD:protein FMN transferase" evidence="12">
    <location>
        <begin position="22"/>
        <end position="316"/>
    </location>
</feature>
<feature type="binding site" evidence="11">
    <location>
        <position position="282"/>
    </location>
    <ligand>
        <name>Mg(2+)</name>
        <dbReference type="ChEBI" id="CHEBI:18420"/>
    </ligand>
</feature>
<organism evidence="13 14">
    <name type="scientific">Chlamydia trachomatis serovar A (strain ATCC VR-571B / DSM 19440 / HAR-13)</name>
    <dbReference type="NCBI Taxonomy" id="315277"/>
    <lineage>
        <taxon>Bacteria</taxon>
        <taxon>Pseudomonadati</taxon>
        <taxon>Chlamydiota</taxon>
        <taxon>Chlamydiia</taxon>
        <taxon>Chlamydiales</taxon>
        <taxon>Chlamydiaceae</taxon>
        <taxon>Chlamydia/Chlamydophila group</taxon>
        <taxon>Chlamydia</taxon>
    </lineage>
</organism>
<dbReference type="KEGG" id="cta:CTA_0082"/>
<dbReference type="InterPro" id="IPR024932">
    <property type="entry name" value="ApbE"/>
</dbReference>
<dbReference type="InterPro" id="IPR003374">
    <property type="entry name" value="ApbE-like_sf"/>
</dbReference>
<dbReference type="SUPFAM" id="SSF143631">
    <property type="entry name" value="ApbE-like"/>
    <property type="match status" value="1"/>
</dbReference>
<evidence type="ECO:0000256" key="3">
    <source>
        <dbReference type="ARBA" id="ARBA00022630"/>
    </source>
</evidence>
<feature type="binding site" evidence="11">
    <location>
        <position position="173"/>
    </location>
    <ligand>
        <name>Mg(2+)</name>
        <dbReference type="ChEBI" id="CHEBI:18420"/>
    </ligand>
</feature>
<dbReference type="GO" id="GO:0016740">
    <property type="term" value="F:transferase activity"/>
    <property type="evidence" value="ECO:0007669"/>
    <property type="project" value="UniProtKB-UniRule"/>
</dbReference>
<evidence type="ECO:0000256" key="8">
    <source>
        <dbReference type="ARBA" id="ARBA00031306"/>
    </source>
</evidence>
<comment type="subcellular location">
    <subcellularLocation>
        <location evidence="12">Cell inner membrane</location>
        <topology evidence="12">Lipid-anchor</topology>
        <orientation evidence="12">Periplasmic side</orientation>
    </subcellularLocation>
</comment>
<accession>A0A0H2X1C6</accession>
<dbReference type="AlphaFoldDB" id="A0A0H2X1C6"/>
<protein>
    <recommendedName>
        <fullName evidence="2 10">FAD:protein FMN transferase</fullName>
        <ecNumber evidence="1 10">2.7.1.180</ecNumber>
    </recommendedName>
    <alternativeName>
        <fullName evidence="8 10">Flavin transferase</fullName>
    </alternativeName>
</protein>
<keyword evidence="12" id="KW-0732">Signal</keyword>
<keyword evidence="3 10" id="KW-0285">Flavoprotein</keyword>
<dbReference type="GO" id="GO:0046872">
    <property type="term" value="F:metal ion binding"/>
    <property type="evidence" value="ECO:0007669"/>
    <property type="project" value="UniProtKB-UniRule"/>
</dbReference>
<reference evidence="13 14" key="1">
    <citation type="journal article" date="2005" name="Infect. Immun.">
        <title>Comparative genomic analysis of Chlamydia trachomatis oculotropic and genitotropic strains.</title>
        <authorList>
            <person name="Carlson J.H."/>
            <person name="Porcella S.F."/>
            <person name="McClarty G."/>
            <person name="Caldwell H.D."/>
        </authorList>
    </citation>
    <scope>NUCLEOTIDE SEQUENCE [LARGE SCALE GENOMIC DNA]</scope>
    <source>
        <strain evidence="14">ATCC VR-571B / DSM 19440 / HAR-13</strain>
    </source>
</reference>
<keyword evidence="12" id="KW-0997">Cell inner membrane</keyword>
<keyword evidence="12" id="KW-1003">Cell membrane</keyword>
<sequence length="316" mass="35424">MGKFFASYLLILAPFFLQSCSAPSRTTLEGVRMTIPYRIVFGEALSPDAFQQAQKEIDRVFDHIDQTFNNWNPLSEISRINRTTKQTPIPLSPALFAFLREIDHFHAFSDGRFDPTLGALKSLWLLHLKSHTIPSQELQHLYKHSSGWHLISLDKTQQTLRKLSPLVQLDLCGTVKGFAVDLLGTACAQFCQNYYVEWGGEIKTRGKHPSGRSWAVASSATPEILHLHDHAIATSGSQYQRWHVDNKTYTHILDPLTGTPLEDSSHPILAVSVINESCAFADAMATALTTFSSKQEALDWANKKHLCAYITDKNVS</sequence>
<dbReference type="PROSITE" id="PS51257">
    <property type="entry name" value="PROKAR_LIPOPROTEIN"/>
    <property type="match status" value="1"/>
</dbReference>
<keyword evidence="14" id="KW-1185">Reference proteome</keyword>
<keyword evidence="5 10" id="KW-0479">Metal-binding</keyword>
<dbReference type="PANTHER" id="PTHR30040:SF2">
    <property type="entry name" value="FAD:PROTEIN FMN TRANSFERASE"/>
    <property type="match status" value="1"/>
</dbReference>
<evidence type="ECO:0000256" key="12">
    <source>
        <dbReference type="RuleBase" id="RU363002"/>
    </source>
</evidence>
<feature type="signal peptide" evidence="12">
    <location>
        <begin position="1"/>
        <end position="21"/>
    </location>
</feature>
<evidence type="ECO:0000256" key="10">
    <source>
        <dbReference type="PIRNR" id="PIRNR006268"/>
    </source>
</evidence>
<keyword evidence="6 10" id="KW-0274">FAD</keyword>
<evidence type="ECO:0000256" key="6">
    <source>
        <dbReference type="ARBA" id="ARBA00022827"/>
    </source>
</evidence>
<comment type="function">
    <text evidence="12">Flavin transferase that catalyzes the transfer of the FMN moiety of FAD and its covalent binding to the hydroxyl group of a threonine residue in a target flavoprotein.</text>
</comment>
<evidence type="ECO:0000256" key="5">
    <source>
        <dbReference type="ARBA" id="ARBA00022723"/>
    </source>
</evidence>
<keyword evidence="4 10" id="KW-0808">Transferase</keyword>
<keyword evidence="12 13" id="KW-0449">Lipoprotein</keyword>
<evidence type="ECO:0000256" key="9">
    <source>
        <dbReference type="ARBA" id="ARBA00048540"/>
    </source>
</evidence>
<evidence type="ECO:0000256" key="11">
    <source>
        <dbReference type="PIRSR" id="PIRSR006268-2"/>
    </source>
</evidence>
<evidence type="ECO:0000256" key="2">
    <source>
        <dbReference type="ARBA" id="ARBA00016337"/>
    </source>
</evidence>
<dbReference type="Proteomes" id="UP000002532">
    <property type="component" value="Chromosome"/>
</dbReference>
<name>A0A0H2X1C6_CHLTA</name>
<evidence type="ECO:0000256" key="4">
    <source>
        <dbReference type="ARBA" id="ARBA00022679"/>
    </source>
</evidence>
<evidence type="ECO:0000256" key="1">
    <source>
        <dbReference type="ARBA" id="ARBA00011955"/>
    </source>
</evidence>
<comment type="catalytic activity">
    <reaction evidence="9 10 12">
        <text>L-threonyl-[protein] + FAD = FMN-L-threonyl-[protein] + AMP + H(+)</text>
        <dbReference type="Rhea" id="RHEA:36847"/>
        <dbReference type="Rhea" id="RHEA-COMP:11060"/>
        <dbReference type="Rhea" id="RHEA-COMP:11061"/>
        <dbReference type="ChEBI" id="CHEBI:15378"/>
        <dbReference type="ChEBI" id="CHEBI:30013"/>
        <dbReference type="ChEBI" id="CHEBI:57692"/>
        <dbReference type="ChEBI" id="CHEBI:74257"/>
        <dbReference type="ChEBI" id="CHEBI:456215"/>
        <dbReference type="EC" id="2.7.1.180"/>
    </reaction>
</comment>
<keyword evidence="12" id="KW-0472">Membrane</keyword>
<dbReference type="GO" id="GO:0005886">
    <property type="term" value="C:plasma membrane"/>
    <property type="evidence" value="ECO:0007669"/>
    <property type="project" value="UniProtKB-SubCell"/>
</dbReference>
<dbReference type="Pfam" id="PF02424">
    <property type="entry name" value="ApbE"/>
    <property type="match status" value="1"/>
</dbReference>
<comment type="cofactor">
    <cofactor evidence="11">
        <name>Mg(2+)</name>
        <dbReference type="ChEBI" id="CHEBI:18420"/>
    </cofactor>
    <cofactor evidence="11">
        <name>Mn(2+)</name>
        <dbReference type="ChEBI" id="CHEBI:29035"/>
    </cofactor>
    <text evidence="11">Magnesium. Can also use manganese.</text>
</comment>
<evidence type="ECO:0000313" key="14">
    <source>
        <dbReference type="Proteomes" id="UP000002532"/>
    </source>
</evidence>
<gene>
    <name evidence="13" type="primary">apbE</name>
    <name evidence="13" type="ordered locus">CTA_0082</name>
</gene>
<dbReference type="PANTHER" id="PTHR30040">
    <property type="entry name" value="THIAMINE BIOSYNTHESIS LIPOPROTEIN APBE"/>
    <property type="match status" value="1"/>
</dbReference>
<evidence type="ECO:0000256" key="7">
    <source>
        <dbReference type="ARBA" id="ARBA00022842"/>
    </source>
</evidence>
<dbReference type="PIRSF" id="PIRSF006268">
    <property type="entry name" value="ApbE"/>
    <property type="match status" value="1"/>
</dbReference>
<evidence type="ECO:0000313" key="13">
    <source>
        <dbReference type="EMBL" id="AAX50328.1"/>
    </source>
</evidence>
<dbReference type="RefSeq" id="WP_011324554.1">
    <property type="nucleotide sequence ID" value="NC_007429.1"/>
</dbReference>
<dbReference type="HOGENOM" id="CLU_044403_0_1_0"/>
<dbReference type="EMBL" id="CP000051">
    <property type="protein sequence ID" value="AAX50328.1"/>
    <property type="molecule type" value="Genomic_DNA"/>
</dbReference>
<keyword evidence="7 10" id="KW-0460">Magnesium</keyword>
<dbReference type="Gene3D" id="3.10.520.10">
    <property type="entry name" value="ApbE-like domains"/>
    <property type="match status" value="1"/>
</dbReference>
<feature type="binding site" evidence="11">
    <location>
        <position position="286"/>
    </location>
    <ligand>
        <name>Mg(2+)</name>
        <dbReference type="ChEBI" id="CHEBI:18420"/>
    </ligand>
</feature>
<comment type="similarity">
    <text evidence="10 12">Belongs to the ApbE family.</text>
</comment>
<dbReference type="EC" id="2.7.1.180" evidence="1 10"/>